<feature type="domain" description="MobA-like NTP transferase" evidence="1">
    <location>
        <begin position="4"/>
        <end position="166"/>
    </location>
</feature>
<dbReference type="Proteomes" id="UP000075666">
    <property type="component" value="Unassembled WGS sequence"/>
</dbReference>
<dbReference type="PATRIC" id="fig|46224.3.peg.2733"/>
<dbReference type="GO" id="GO:0016779">
    <property type="term" value="F:nucleotidyltransferase activity"/>
    <property type="evidence" value="ECO:0007669"/>
    <property type="project" value="UniProtKB-ARBA"/>
</dbReference>
<organism evidence="2 3">
    <name type="scientific">Heyndrickxia sporothermodurans</name>
    <dbReference type="NCBI Taxonomy" id="46224"/>
    <lineage>
        <taxon>Bacteria</taxon>
        <taxon>Bacillati</taxon>
        <taxon>Bacillota</taxon>
        <taxon>Bacilli</taxon>
        <taxon>Bacillales</taxon>
        <taxon>Bacillaceae</taxon>
        <taxon>Heyndrickxia</taxon>
    </lineage>
</organism>
<dbReference type="InterPro" id="IPR025877">
    <property type="entry name" value="MobA-like_NTP_Trfase"/>
</dbReference>
<sequence>MIVGIYLAAGQSKRMGRNKLELPLGGESLGTIALKTILQTDLDYTIVITNPADKLTWIPSTLVNTTMWRSYPCLEANNGQSYSLKCGVKKAKELGADAAMVFLADQPFISREIVNQLISIFKSNMELDIVTASFNHIPRPPVLFAKNIFPEIMRLQGDQGARELVRGKENGKRKIIECTDRLQFLDIDQVNDYLSIRNLVNKNKSGRGTN</sequence>
<evidence type="ECO:0000259" key="1">
    <source>
        <dbReference type="Pfam" id="PF12804"/>
    </source>
</evidence>
<dbReference type="SUPFAM" id="SSF53448">
    <property type="entry name" value="Nucleotide-diphospho-sugar transferases"/>
    <property type="match status" value="1"/>
</dbReference>
<name>A0A150L6E6_9BACI</name>
<proteinExistence type="predicted"/>
<dbReference type="InterPro" id="IPR029044">
    <property type="entry name" value="Nucleotide-diphossugar_trans"/>
</dbReference>
<dbReference type="EMBL" id="LQYN01000039">
    <property type="protein sequence ID" value="KYD07878.1"/>
    <property type="molecule type" value="Genomic_DNA"/>
</dbReference>
<dbReference type="GO" id="GO:0004854">
    <property type="term" value="F:xanthine dehydrogenase activity"/>
    <property type="evidence" value="ECO:0007669"/>
    <property type="project" value="UniProtKB-EC"/>
</dbReference>
<keyword evidence="2" id="KW-0560">Oxidoreductase</keyword>
<accession>A0A150L6E6</accession>
<dbReference type="PANTHER" id="PTHR43777:SF1">
    <property type="entry name" value="MOLYBDENUM COFACTOR CYTIDYLYLTRANSFERASE"/>
    <property type="match status" value="1"/>
</dbReference>
<comment type="caution">
    <text evidence="2">The sequence shown here is derived from an EMBL/GenBank/DDBJ whole genome shotgun (WGS) entry which is preliminary data.</text>
</comment>
<dbReference type="OrthoDB" id="285216at2"/>
<dbReference type="CDD" id="cd04182">
    <property type="entry name" value="GT_2_like_f"/>
    <property type="match status" value="1"/>
</dbReference>
<protein>
    <submittedName>
        <fullName evidence="2">Xanthine dehydrogenase (Molybdopterin-guanine dinucleotide biosynthesis subunit)</fullName>
        <ecNumber evidence="2">1.17.1.4</ecNumber>
    </submittedName>
</protein>
<keyword evidence="3" id="KW-1185">Reference proteome</keyword>
<evidence type="ECO:0000313" key="3">
    <source>
        <dbReference type="Proteomes" id="UP000075666"/>
    </source>
</evidence>
<dbReference type="STRING" id="46224.B4102_0512"/>
<dbReference type="RefSeq" id="WP_066230659.1">
    <property type="nucleotide sequence ID" value="NZ_LQYN01000039.1"/>
</dbReference>
<dbReference type="Gene3D" id="3.90.550.10">
    <property type="entry name" value="Spore Coat Polysaccharide Biosynthesis Protein SpsA, Chain A"/>
    <property type="match status" value="1"/>
</dbReference>
<reference evidence="2 3" key="1">
    <citation type="submission" date="2016-01" db="EMBL/GenBank/DDBJ databases">
        <title>Genome Sequences of Twelve Sporeforming Bacillus Species Isolated from Foods.</title>
        <authorList>
            <person name="Berendsen E.M."/>
            <person name="Wells-Bennik M.H."/>
            <person name="Krawcyk A.O."/>
            <person name="De Jong A."/>
            <person name="Holsappel S."/>
            <person name="Eijlander R.T."/>
            <person name="Kuipers O.P."/>
        </authorList>
    </citation>
    <scope>NUCLEOTIDE SEQUENCE [LARGE SCALE GENOMIC DNA]</scope>
    <source>
        <strain evidence="2 3">B4102</strain>
    </source>
</reference>
<evidence type="ECO:0000313" key="2">
    <source>
        <dbReference type="EMBL" id="KYD07878.1"/>
    </source>
</evidence>
<gene>
    <name evidence="2" type="ORF">B4102_0512</name>
</gene>
<dbReference type="Pfam" id="PF12804">
    <property type="entry name" value="NTP_transf_3"/>
    <property type="match status" value="1"/>
</dbReference>
<dbReference type="AlphaFoldDB" id="A0A150L6E6"/>
<dbReference type="EC" id="1.17.1.4" evidence="2"/>
<dbReference type="PANTHER" id="PTHR43777">
    <property type="entry name" value="MOLYBDENUM COFACTOR CYTIDYLYLTRANSFERASE"/>
    <property type="match status" value="1"/>
</dbReference>